<proteinExistence type="predicted"/>
<dbReference type="Proteomes" id="UP001185092">
    <property type="component" value="Unassembled WGS sequence"/>
</dbReference>
<dbReference type="PROSITE" id="PS51257">
    <property type="entry name" value="PROKAR_LIPOPROTEIN"/>
    <property type="match status" value="1"/>
</dbReference>
<dbReference type="InterPro" id="IPR025381">
    <property type="entry name" value="DUF4296"/>
</dbReference>
<feature type="domain" description="DUF4296" evidence="2">
    <location>
        <begin position="28"/>
        <end position="111"/>
    </location>
</feature>
<dbReference type="AlphaFoldDB" id="A0AAE3XRE1"/>
<keyword evidence="4" id="KW-1185">Reference proteome</keyword>
<dbReference type="EMBL" id="JAVDQD010000007">
    <property type="protein sequence ID" value="MDR6241222.1"/>
    <property type="molecule type" value="Genomic_DNA"/>
</dbReference>
<dbReference type="RefSeq" id="WP_309941818.1">
    <property type="nucleotide sequence ID" value="NZ_AP025305.1"/>
</dbReference>
<evidence type="ECO:0000313" key="4">
    <source>
        <dbReference type="Proteomes" id="UP001185092"/>
    </source>
</evidence>
<evidence type="ECO:0000259" key="2">
    <source>
        <dbReference type="Pfam" id="PF14129"/>
    </source>
</evidence>
<sequence length="137" mass="15606">MKNIIFAVLLAIIAIACDKKKTNVVVKPKPLLTEHQMALILRDIYVAEGKVNYLKISRDSSKKLMEKVQVQIMDNYDIDTSIYKRNMEYYASNLRDLEKIYQEVLDSVNVMETNVKAKKGESGKGNDSGPPKNKKKP</sequence>
<comment type="caution">
    <text evidence="3">The sequence shown here is derived from an EMBL/GenBank/DDBJ whole genome shotgun (WGS) entry which is preliminary data.</text>
</comment>
<accession>A0AAE3XRE1</accession>
<dbReference type="Pfam" id="PF14129">
    <property type="entry name" value="DUF4296"/>
    <property type="match status" value="1"/>
</dbReference>
<gene>
    <name evidence="3" type="ORF">HNQ88_004300</name>
</gene>
<evidence type="ECO:0000313" key="3">
    <source>
        <dbReference type="EMBL" id="MDR6241222.1"/>
    </source>
</evidence>
<protein>
    <recommendedName>
        <fullName evidence="2">DUF4296 domain-containing protein</fullName>
    </recommendedName>
</protein>
<reference evidence="3" key="1">
    <citation type="submission" date="2023-07" db="EMBL/GenBank/DDBJ databases">
        <title>Genomic Encyclopedia of Type Strains, Phase IV (KMG-IV): sequencing the most valuable type-strain genomes for metagenomic binning, comparative biology and taxonomic classification.</title>
        <authorList>
            <person name="Goeker M."/>
        </authorList>
    </citation>
    <scope>NUCLEOTIDE SEQUENCE</scope>
    <source>
        <strain evidence="3">DSM 26174</strain>
    </source>
</reference>
<feature type="region of interest" description="Disordered" evidence="1">
    <location>
        <begin position="115"/>
        <end position="137"/>
    </location>
</feature>
<organism evidence="3 4">
    <name type="scientific">Aureibacter tunicatorum</name>
    <dbReference type="NCBI Taxonomy" id="866807"/>
    <lineage>
        <taxon>Bacteria</taxon>
        <taxon>Pseudomonadati</taxon>
        <taxon>Bacteroidota</taxon>
        <taxon>Cytophagia</taxon>
        <taxon>Cytophagales</taxon>
        <taxon>Persicobacteraceae</taxon>
        <taxon>Aureibacter</taxon>
    </lineage>
</organism>
<name>A0AAE3XRE1_9BACT</name>
<evidence type="ECO:0000256" key="1">
    <source>
        <dbReference type="SAM" id="MobiDB-lite"/>
    </source>
</evidence>